<evidence type="ECO:0000313" key="1">
    <source>
        <dbReference type="EMBL" id="MCW0482776.1"/>
    </source>
</evidence>
<evidence type="ECO:0000313" key="2">
    <source>
        <dbReference type="Proteomes" id="UP001163821"/>
    </source>
</evidence>
<name>A0AA42C8J1_9BACT</name>
<dbReference type="AlphaFoldDB" id="A0AA42C8J1"/>
<dbReference type="EMBL" id="JAPAAF010000009">
    <property type="protein sequence ID" value="MCW0482776.1"/>
    <property type="molecule type" value="Genomic_DNA"/>
</dbReference>
<dbReference type="RefSeq" id="WP_282591475.1">
    <property type="nucleotide sequence ID" value="NZ_JAPAAF010000009.1"/>
</dbReference>
<keyword evidence="2" id="KW-1185">Reference proteome</keyword>
<organism evidence="1 2">
    <name type="scientific">Gaoshiqia sediminis</name>
    <dbReference type="NCBI Taxonomy" id="2986998"/>
    <lineage>
        <taxon>Bacteria</taxon>
        <taxon>Pseudomonadati</taxon>
        <taxon>Bacteroidota</taxon>
        <taxon>Bacteroidia</taxon>
        <taxon>Marinilabiliales</taxon>
        <taxon>Prolixibacteraceae</taxon>
        <taxon>Gaoshiqia</taxon>
    </lineage>
</organism>
<proteinExistence type="predicted"/>
<gene>
    <name evidence="1" type="ORF">N2K84_08565</name>
</gene>
<sequence length="80" mass="9229">MDLKKNHAKTNANNEQKGTIQNIAFISLLFYATKLRLEFSFFLQAIKITINDVDQHKTAMFYGRPVQNLIVNKDKRSGLN</sequence>
<protein>
    <submittedName>
        <fullName evidence="1">Uncharacterized protein</fullName>
    </submittedName>
</protein>
<dbReference type="Proteomes" id="UP001163821">
    <property type="component" value="Unassembled WGS sequence"/>
</dbReference>
<reference evidence="1" key="1">
    <citation type="submission" date="2022-10" db="EMBL/GenBank/DDBJ databases">
        <title>Gaoshiqiia sediminis gen. nov., sp. nov., isolated from coastal sediment.</title>
        <authorList>
            <person name="Yu W.X."/>
            <person name="Mu D.S."/>
            <person name="Du J.Z."/>
            <person name="Liang Y.Q."/>
        </authorList>
    </citation>
    <scope>NUCLEOTIDE SEQUENCE</scope>
    <source>
        <strain evidence="1">A06</strain>
    </source>
</reference>
<comment type="caution">
    <text evidence="1">The sequence shown here is derived from an EMBL/GenBank/DDBJ whole genome shotgun (WGS) entry which is preliminary data.</text>
</comment>
<accession>A0AA42C8J1</accession>